<reference evidence="2" key="2">
    <citation type="journal article" date="2021" name="PeerJ">
        <title>Extensive microbial diversity within the chicken gut microbiome revealed by metagenomics and culture.</title>
        <authorList>
            <person name="Gilroy R."/>
            <person name="Ravi A."/>
            <person name="Getino M."/>
            <person name="Pursley I."/>
            <person name="Horton D.L."/>
            <person name="Alikhan N.F."/>
            <person name="Baker D."/>
            <person name="Gharbi K."/>
            <person name="Hall N."/>
            <person name="Watson M."/>
            <person name="Adriaenssens E.M."/>
            <person name="Foster-Nyarko E."/>
            <person name="Jarju S."/>
            <person name="Secka A."/>
            <person name="Antonio M."/>
            <person name="Oren A."/>
            <person name="Chaudhuri R.R."/>
            <person name="La Ragione R."/>
            <person name="Hildebrand F."/>
            <person name="Pallen M.J."/>
        </authorList>
    </citation>
    <scope>NUCLEOTIDE SEQUENCE</scope>
    <source>
        <strain evidence="2">ChiSjej4B22-8148</strain>
    </source>
</reference>
<evidence type="ECO:0000259" key="1">
    <source>
        <dbReference type="SMART" id="SM00382"/>
    </source>
</evidence>
<dbReference type="GO" id="GO:0005524">
    <property type="term" value="F:ATP binding"/>
    <property type="evidence" value="ECO:0007669"/>
    <property type="project" value="InterPro"/>
</dbReference>
<dbReference type="InterPro" id="IPR003593">
    <property type="entry name" value="AAA+_ATPase"/>
</dbReference>
<organism evidence="2 3">
    <name type="scientific">Candidatus Choladousia intestinavium</name>
    <dbReference type="NCBI Taxonomy" id="2840727"/>
    <lineage>
        <taxon>Bacteria</taxon>
        <taxon>Bacillati</taxon>
        <taxon>Bacillota</taxon>
        <taxon>Clostridia</taxon>
        <taxon>Lachnospirales</taxon>
        <taxon>Lachnospiraceae</taxon>
        <taxon>Lachnospiraceae incertae sedis</taxon>
        <taxon>Candidatus Choladousia</taxon>
    </lineage>
</organism>
<dbReference type="InterPro" id="IPR011704">
    <property type="entry name" value="ATPase_dyneun-rel_AAA"/>
</dbReference>
<name>A0A9D1AAT6_9FIRM</name>
<dbReference type="GO" id="GO:0016887">
    <property type="term" value="F:ATP hydrolysis activity"/>
    <property type="evidence" value="ECO:0007669"/>
    <property type="project" value="InterPro"/>
</dbReference>
<feature type="domain" description="AAA+ ATPase" evidence="1">
    <location>
        <begin position="32"/>
        <end position="185"/>
    </location>
</feature>
<proteinExistence type="predicted"/>
<dbReference type="SMART" id="SM00382">
    <property type="entry name" value="AAA"/>
    <property type="match status" value="1"/>
</dbReference>
<evidence type="ECO:0000313" key="2">
    <source>
        <dbReference type="EMBL" id="HIR13091.1"/>
    </source>
</evidence>
<protein>
    <submittedName>
        <fullName evidence="2">AAA family ATPase</fullName>
    </submittedName>
</protein>
<accession>A0A9D1AAT6</accession>
<dbReference type="Proteomes" id="UP000886757">
    <property type="component" value="Unassembled WGS sequence"/>
</dbReference>
<dbReference type="Pfam" id="PF07728">
    <property type="entry name" value="AAA_5"/>
    <property type="match status" value="1"/>
</dbReference>
<dbReference type="InterPro" id="IPR027417">
    <property type="entry name" value="P-loop_NTPase"/>
</dbReference>
<dbReference type="CDD" id="cd00009">
    <property type="entry name" value="AAA"/>
    <property type="match status" value="1"/>
</dbReference>
<evidence type="ECO:0000313" key="3">
    <source>
        <dbReference type="Proteomes" id="UP000886757"/>
    </source>
</evidence>
<sequence length="506" mass="57997">MNIQEAKKEIVRTIQAYTAKTPLGDYAIPTDHQRPLLLIGPPGIGKTAVMAQAARECQAGFVSYTMTHHTRQSAIGLPFIREQTFGGKTYPVTEYTMSEIIASVYRCMEETGCERGLLFLDEINCVSETLAPAILQFLQNKTFGPHRLPPGWVIAAAGNPPEYNKSVREFDLATLDRLKVLYVEADFPAWEEYAVSAGMHRAVLSYLHLHPDSFYQISQSSSQKAYATARGWEDLSCLIREYEALRFPVNEQVILPYLSAEKIARDFSAYYQLCLKWEGDLPVSAFFEKEAAARSALLEKLKESPAQEALYLVSLLLSRLHFDLKEESRKRRRQTRTREMFEKLERFLKQNQNLPDNTSLQVEEFLKKEEEILEIRSVHNLTEPEEYQDIRQALLLLSGLRYQLPSNSLSPREARSRMESLWEESLIPEKNEADLASEKLEACLKILEESGNESALAFFLTSLLSNSHLAEHLAFRPSRQYEEACRRFQYGRREEALKQKLSELGF</sequence>
<dbReference type="SUPFAM" id="SSF52540">
    <property type="entry name" value="P-loop containing nucleoside triphosphate hydrolases"/>
    <property type="match status" value="1"/>
</dbReference>
<dbReference type="Gene3D" id="3.40.50.300">
    <property type="entry name" value="P-loop containing nucleotide triphosphate hydrolases"/>
    <property type="match status" value="1"/>
</dbReference>
<comment type="caution">
    <text evidence="2">The sequence shown here is derived from an EMBL/GenBank/DDBJ whole genome shotgun (WGS) entry which is preliminary data.</text>
</comment>
<gene>
    <name evidence="2" type="ORF">IAB31_04095</name>
</gene>
<dbReference type="EMBL" id="DVGK01000048">
    <property type="protein sequence ID" value="HIR13091.1"/>
    <property type="molecule type" value="Genomic_DNA"/>
</dbReference>
<reference evidence="2" key="1">
    <citation type="submission" date="2020-10" db="EMBL/GenBank/DDBJ databases">
        <authorList>
            <person name="Gilroy R."/>
        </authorList>
    </citation>
    <scope>NUCLEOTIDE SEQUENCE</scope>
    <source>
        <strain evidence="2">ChiSjej4B22-8148</strain>
    </source>
</reference>
<dbReference type="AlphaFoldDB" id="A0A9D1AAT6"/>